<organism evidence="2 3">
    <name type="scientific">Corynebacterium mustelae</name>
    <dbReference type="NCBI Taxonomy" id="571915"/>
    <lineage>
        <taxon>Bacteria</taxon>
        <taxon>Bacillati</taxon>
        <taxon>Actinomycetota</taxon>
        <taxon>Actinomycetes</taxon>
        <taxon>Mycobacteriales</taxon>
        <taxon>Corynebacteriaceae</taxon>
        <taxon>Corynebacterium</taxon>
    </lineage>
</organism>
<reference evidence="2 3" key="1">
    <citation type="journal article" date="2015" name="Genome Announc.">
        <title>Complete Genome Sequence of the Type Strain Corynebacterium mustelae DSM 45274, Isolated from Various Tissues of a Male Ferret with Lethal Sepsis.</title>
        <authorList>
            <person name="Ruckert C."/>
            <person name="Eimer J."/>
            <person name="Winkler A."/>
            <person name="Tauch A."/>
        </authorList>
    </citation>
    <scope>NUCLEOTIDE SEQUENCE [LARGE SCALE GENOMIC DNA]</scope>
    <source>
        <strain evidence="2 3">DSM 45274</strain>
    </source>
</reference>
<sequence>MNAALAMILQNSLDPAVTEEAIRRQFAADWPEEAHLIADWDEDEEPAVSTPGVTKDPVLFNVGEYGVMLMPVAAPYPDDIADLCETSRLWRDDVPFNSEHQAHTIVAVMNPDDEDSLRANVLLSKVVASLIAISPETFALFWAAAEHLIMPDLFRELATEILPMPLIHAWVALNMGDDPETGNLTAHTVGLDQLGLMDIEIPNSQKSPRDTYEFLENIAVYLIDNGLVIKDGDTVGETAEEKIQAVYTQSLVTPEKLVIQLQSEQRKKKGLFNWFRK</sequence>
<feature type="domain" description="DUF4261" evidence="1">
    <location>
        <begin position="188"/>
        <end position="261"/>
    </location>
</feature>
<gene>
    <name evidence="2" type="ORF">CMUST_03095</name>
</gene>
<keyword evidence="3" id="KW-1185">Reference proteome</keyword>
<dbReference type="KEGG" id="cmv:CMUST_03095"/>
<evidence type="ECO:0000313" key="3">
    <source>
        <dbReference type="Proteomes" id="UP000035199"/>
    </source>
</evidence>
<dbReference type="Proteomes" id="UP000035199">
    <property type="component" value="Chromosome"/>
</dbReference>
<name>A0A0G3GZH6_9CORY</name>
<proteinExistence type="predicted"/>
<evidence type="ECO:0000259" key="1">
    <source>
        <dbReference type="Pfam" id="PF14080"/>
    </source>
</evidence>
<protein>
    <submittedName>
        <fullName evidence="2">Putative DUF4261 family protein</fullName>
    </submittedName>
</protein>
<dbReference type="InterPro" id="IPR025357">
    <property type="entry name" value="DUF4261"/>
</dbReference>
<reference evidence="3" key="2">
    <citation type="submission" date="2015-05" db="EMBL/GenBank/DDBJ databases">
        <title>Complete genome sequence of Corynebacterium mustelae DSM 45274, isolated from various tissues of a male ferret with lethal sepsis.</title>
        <authorList>
            <person name="Ruckert C."/>
            <person name="Albersmeier A."/>
            <person name="Winkler A."/>
            <person name="Tauch A."/>
        </authorList>
    </citation>
    <scope>NUCLEOTIDE SEQUENCE [LARGE SCALE GENOMIC DNA]</scope>
    <source>
        <strain evidence="3">DSM 45274</strain>
    </source>
</reference>
<accession>A0A0G3GZH6</accession>
<dbReference type="PATRIC" id="fig|571915.4.peg.654"/>
<evidence type="ECO:0000313" key="2">
    <source>
        <dbReference type="EMBL" id="AKK04963.1"/>
    </source>
</evidence>
<dbReference type="AlphaFoldDB" id="A0A0G3GZH6"/>
<dbReference type="RefSeq" id="WP_047261272.1">
    <property type="nucleotide sequence ID" value="NZ_CP011542.1"/>
</dbReference>
<dbReference type="OrthoDB" id="4404312at2"/>
<dbReference type="EMBL" id="CP011542">
    <property type="protein sequence ID" value="AKK04963.1"/>
    <property type="molecule type" value="Genomic_DNA"/>
</dbReference>
<dbReference type="Pfam" id="PF14080">
    <property type="entry name" value="DUF4261"/>
    <property type="match status" value="1"/>
</dbReference>
<dbReference type="STRING" id="571915.CMUST_03095"/>